<evidence type="ECO:0000313" key="11">
    <source>
        <dbReference type="Proteomes" id="UP000799766"/>
    </source>
</evidence>
<keyword evidence="9" id="KW-1133">Transmembrane helix</keyword>
<dbReference type="GO" id="GO:0016705">
    <property type="term" value="F:oxidoreductase activity, acting on paired donors, with incorporation or reduction of molecular oxygen"/>
    <property type="evidence" value="ECO:0007669"/>
    <property type="project" value="InterPro"/>
</dbReference>
<dbReference type="Gene3D" id="1.10.630.10">
    <property type="entry name" value="Cytochrome P450"/>
    <property type="match status" value="1"/>
</dbReference>
<comment type="cofactor">
    <cofactor evidence="1 7">
        <name>heme</name>
        <dbReference type="ChEBI" id="CHEBI:30413"/>
    </cofactor>
</comment>
<evidence type="ECO:0000256" key="3">
    <source>
        <dbReference type="ARBA" id="ARBA00022723"/>
    </source>
</evidence>
<accession>A0A6A6NS27</accession>
<dbReference type="InterPro" id="IPR002401">
    <property type="entry name" value="Cyt_P450_E_grp-I"/>
</dbReference>
<evidence type="ECO:0000256" key="7">
    <source>
        <dbReference type="PIRSR" id="PIRSR602401-1"/>
    </source>
</evidence>
<feature type="binding site" description="axial binding residue" evidence="7">
    <location>
        <position position="497"/>
    </location>
    <ligand>
        <name>heme</name>
        <dbReference type="ChEBI" id="CHEBI:30413"/>
    </ligand>
    <ligandPart>
        <name>Fe</name>
        <dbReference type="ChEBI" id="CHEBI:18248"/>
    </ligandPart>
</feature>
<reference evidence="10" key="1">
    <citation type="journal article" date="2020" name="Stud. Mycol.">
        <title>101 Dothideomycetes genomes: a test case for predicting lifestyles and emergence of pathogens.</title>
        <authorList>
            <person name="Haridas S."/>
            <person name="Albert R."/>
            <person name="Binder M."/>
            <person name="Bloem J."/>
            <person name="Labutti K."/>
            <person name="Salamov A."/>
            <person name="Andreopoulos B."/>
            <person name="Baker S."/>
            <person name="Barry K."/>
            <person name="Bills G."/>
            <person name="Bluhm B."/>
            <person name="Cannon C."/>
            <person name="Castanera R."/>
            <person name="Culley D."/>
            <person name="Daum C."/>
            <person name="Ezra D."/>
            <person name="Gonzalez J."/>
            <person name="Henrissat B."/>
            <person name="Kuo A."/>
            <person name="Liang C."/>
            <person name="Lipzen A."/>
            <person name="Lutzoni F."/>
            <person name="Magnuson J."/>
            <person name="Mondo S."/>
            <person name="Nolan M."/>
            <person name="Ohm R."/>
            <person name="Pangilinan J."/>
            <person name="Park H.-J."/>
            <person name="Ramirez L."/>
            <person name="Alfaro M."/>
            <person name="Sun H."/>
            <person name="Tritt A."/>
            <person name="Yoshinaga Y."/>
            <person name="Zwiers L.-H."/>
            <person name="Turgeon B."/>
            <person name="Goodwin S."/>
            <person name="Spatafora J."/>
            <person name="Crous P."/>
            <person name="Grigoriev I."/>
        </authorList>
    </citation>
    <scope>NUCLEOTIDE SEQUENCE</scope>
    <source>
        <strain evidence="10">ATCC 16933</strain>
    </source>
</reference>
<gene>
    <name evidence="10" type="ORF">BDY21DRAFT_354080</name>
</gene>
<dbReference type="InterPro" id="IPR036396">
    <property type="entry name" value="Cyt_P450_sf"/>
</dbReference>
<keyword evidence="5 7" id="KW-0408">Iron</keyword>
<evidence type="ECO:0000313" key="10">
    <source>
        <dbReference type="EMBL" id="KAF2454093.1"/>
    </source>
</evidence>
<keyword evidence="9" id="KW-0472">Membrane</keyword>
<dbReference type="CDD" id="cd11061">
    <property type="entry name" value="CYP67-like"/>
    <property type="match status" value="1"/>
</dbReference>
<dbReference type="AlphaFoldDB" id="A0A6A6NS27"/>
<feature type="transmembrane region" description="Helical" evidence="9">
    <location>
        <begin position="12"/>
        <end position="34"/>
    </location>
</feature>
<keyword evidence="3 7" id="KW-0479">Metal-binding</keyword>
<feature type="transmembrane region" description="Helical" evidence="9">
    <location>
        <begin position="74"/>
        <end position="102"/>
    </location>
</feature>
<keyword evidence="9" id="KW-0812">Transmembrane</keyword>
<feature type="transmembrane region" description="Helical" evidence="9">
    <location>
        <begin position="46"/>
        <end position="62"/>
    </location>
</feature>
<evidence type="ECO:0000256" key="4">
    <source>
        <dbReference type="ARBA" id="ARBA00023002"/>
    </source>
</evidence>
<organism evidence="10 11">
    <name type="scientific">Lineolata rhizophorae</name>
    <dbReference type="NCBI Taxonomy" id="578093"/>
    <lineage>
        <taxon>Eukaryota</taxon>
        <taxon>Fungi</taxon>
        <taxon>Dikarya</taxon>
        <taxon>Ascomycota</taxon>
        <taxon>Pezizomycotina</taxon>
        <taxon>Dothideomycetes</taxon>
        <taxon>Dothideomycetes incertae sedis</taxon>
        <taxon>Lineolatales</taxon>
        <taxon>Lineolataceae</taxon>
        <taxon>Lineolata</taxon>
    </lineage>
</organism>
<dbReference type="InterPro" id="IPR050121">
    <property type="entry name" value="Cytochrome_P450_monoxygenase"/>
</dbReference>
<dbReference type="InterPro" id="IPR001128">
    <property type="entry name" value="Cyt_P450"/>
</dbReference>
<dbReference type="GO" id="GO:0005506">
    <property type="term" value="F:iron ion binding"/>
    <property type="evidence" value="ECO:0007669"/>
    <property type="project" value="InterPro"/>
</dbReference>
<evidence type="ECO:0000256" key="8">
    <source>
        <dbReference type="RuleBase" id="RU000461"/>
    </source>
</evidence>
<dbReference type="OrthoDB" id="6692864at2759"/>
<dbReference type="EMBL" id="MU001693">
    <property type="protein sequence ID" value="KAF2454093.1"/>
    <property type="molecule type" value="Genomic_DNA"/>
</dbReference>
<sequence length="560" mass="63779">MDQFGTLTSSIPWTTLISSKFNAALAGVFSHFLLAQWELDFHVHHLLMFWLFGYGAATYAVYADSFAASDASPISAVFSAIWITFTSAAVYFSTILCSMAIYRVFFHRLRKFPGPTMPAVSKLFCPWYIVTQRQLFLEVDDWHRKYGDYVRIGPQELSIIDTNAVNPILGAQSKCLKGPWYEAPCHTAGQSLHSERSKIAHKERRRHWDQAFSTKSINGYIPRLERIMLRLLCQIQARTGKPLVINHWIEFFAFDVTGDIGFSHDFNMIERAEVDDLIKLVRGGGDLFMAFNPVPWLLSTFMRIPSSEFKDILSRTYKILRERAAKTPSETDVFSWLLKPGKGISLNHNADARLLVLAGSDTSSSVLVFIFYYLCKYPDQLRKLQTVVDNVARAKGFLDAHTLMNVPHLDGVINETMRLHPPVIFGLQRQTPPEGIMIGDKHIPGNSHVRIPHWSIQRDERYFPNPLSFIPERWTTEPELIKDKRAFMPFNVGQHNCVGQRFAMIEMRVLVANLIRQFDVTFAPGEDGNTIVNGVKDGFTTKIPDMNIVFTPRSGVTSFE</sequence>
<dbReference type="PRINTS" id="PR00463">
    <property type="entry name" value="EP450I"/>
</dbReference>
<dbReference type="SUPFAM" id="SSF48264">
    <property type="entry name" value="Cytochrome P450"/>
    <property type="match status" value="1"/>
</dbReference>
<evidence type="ECO:0000256" key="9">
    <source>
        <dbReference type="SAM" id="Phobius"/>
    </source>
</evidence>
<evidence type="ECO:0000256" key="5">
    <source>
        <dbReference type="ARBA" id="ARBA00023004"/>
    </source>
</evidence>
<dbReference type="PROSITE" id="PS00086">
    <property type="entry name" value="CYTOCHROME_P450"/>
    <property type="match status" value="1"/>
</dbReference>
<dbReference type="PANTHER" id="PTHR24305:SF187">
    <property type="entry name" value="P450, PUTATIVE (EUROFUNG)-RELATED"/>
    <property type="match status" value="1"/>
</dbReference>
<evidence type="ECO:0000256" key="6">
    <source>
        <dbReference type="ARBA" id="ARBA00023033"/>
    </source>
</evidence>
<protein>
    <submittedName>
        <fullName evidence="10">Cytochrome P450</fullName>
    </submittedName>
</protein>
<dbReference type="PRINTS" id="PR00385">
    <property type="entry name" value="P450"/>
</dbReference>
<dbReference type="Proteomes" id="UP000799766">
    <property type="component" value="Unassembled WGS sequence"/>
</dbReference>
<evidence type="ECO:0000256" key="1">
    <source>
        <dbReference type="ARBA" id="ARBA00001971"/>
    </source>
</evidence>
<name>A0A6A6NS27_9PEZI</name>
<keyword evidence="11" id="KW-1185">Reference proteome</keyword>
<dbReference type="GO" id="GO:0020037">
    <property type="term" value="F:heme binding"/>
    <property type="evidence" value="ECO:0007669"/>
    <property type="project" value="InterPro"/>
</dbReference>
<proteinExistence type="inferred from homology"/>
<dbReference type="Pfam" id="PF00067">
    <property type="entry name" value="p450"/>
    <property type="match status" value="1"/>
</dbReference>
<dbReference type="GO" id="GO:0004497">
    <property type="term" value="F:monooxygenase activity"/>
    <property type="evidence" value="ECO:0007669"/>
    <property type="project" value="UniProtKB-KW"/>
</dbReference>
<keyword evidence="4 8" id="KW-0560">Oxidoreductase</keyword>
<dbReference type="InterPro" id="IPR017972">
    <property type="entry name" value="Cyt_P450_CS"/>
</dbReference>
<keyword evidence="7 8" id="KW-0349">Heme</keyword>
<evidence type="ECO:0000256" key="2">
    <source>
        <dbReference type="ARBA" id="ARBA00010617"/>
    </source>
</evidence>
<dbReference type="PANTHER" id="PTHR24305">
    <property type="entry name" value="CYTOCHROME P450"/>
    <property type="match status" value="1"/>
</dbReference>
<keyword evidence="6 8" id="KW-0503">Monooxygenase</keyword>
<comment type="similarity">
    <text evidence="2 8">Belongs to the cytochrome P450 family.</text>
</comment>